<dbReference type="Proteomes" id="UP000673821">
    <property type="component" value="Unassembled WGS sequence"/>
</dbReference>
<gene>
    <name evidence="1" type="ORF">R69776_03006</name>
</gene>
<organism evidence="1 2">
    <name type="scientific">Paraburkholderia nemoris</name>
    <dbReference type="NCBI Taxonomy" id="2793076"/>
    <lineage>
        <taxon>Bacteria</taxon>
        <taxon>Pseudomonadati</taxon>
        <taxon>Pseudomonadota</taxon>
        <taxon>Betaproteobacteria</taxon>
        <taxon>Burkholderiales</taxon>
        <taxon>Burkholderiaceae</taxon>
        <taxon>Paraburkholderia</taxon>
    </lineage>
</organism>
<dbReference type="EMBL" id="CAJNBH010000008">
    <property type="protein sequence ID" value="CAE6752810.1"/>
    <property type="molecule type" value="Genomic_DNA"/>
</dbReference>
<protein>
    <submittedName>
        <fullName evidence="1">Uncharacterized protein</fullName>
    </submittedName>
</protein>
<accession>A0ABN7LLN6</accession>
<comment type="caution">
    <text evidence="1">The sequence shown here is derived from an EMBL/GenBank/DDBJ whole genome shotgun (WGS) entry which is preliminary data.</text>
</comment>
<name>A0ABN7LLN6_9BURK</name>
<evidence type="ECO:0000313" key="1">
    <source>
        <dbReference type="EMBL" id="CAE6752810.1"/>
    </source>
</evidence>
<evidence type="ECO:0000313" key="2">
    <source>
        <dbReference type="Proteomes" id="UP000673821"/>
    </source>
</evidence>
<reference evidence="1 2" key="1">
    <citation type="submission" date="2021-02" db="EMBL/GenBank/DDBJ databases">
        <authorList>
            <person name="Vanwijnsberghe S."/>
        </authorList>
    </citation>
    <scope>NUCLEOTIDE SEQUENCE [LARGE SCALE GENOMIC DNA]</scope>
    <source>
        <strain evidence="1 2">R-69776</strain>
    </source>
</reference>
<sequence>MWSVHGFHITHIRFDRVHYLHLSLNLVPFSRGTYLSSAIRNRCLAQCPAFQN</sequence>
<proteinExistence type="predicted"/>
<keyword evidence="2" id="KW-1185">Reference proteome</keyword>